<gene>
    <name evidence="2" type="ORF">SAMN05661099_1923</name>
</gene>
<dbReference type="InterPro" id="IPR032287">
    <property type="entry name" value="DUF4838"/>
</dbReference>
<dbReference type="STRING" id="572036.SAMN05661099_1923"/>
<keyword evidence="3" id="KW-1185">Reference proteome</keyword>
<evidence type="ECO:0000313" key="2">
    <source>
        <dbReference type="EMBL" id="SKB63453.1"/>
    </source>
</evidence>
<dbReference type="Gene3D" id="2.60.120.260">
    <property type="entry name" value="Galactose-binding domain-like"/>
    <property type="match status" value="1"/>
</dbReference>
<name>A0A1T5CVR8_9SPHI</name>
<dbReference type="EMBL" id="FUYR01000002">
    <property type="protein sequence ID" value="SKB63453.1"/>
    <property type="molecule type" value="Genomic_DNA"/>
</dbReference>
<dbReference type="GO" id="GO:0016787">
    <property type="term" value="F:hydrolase activity"/>
    <property type="evidence" value="ECO:0007669"/>
    <property type="project" value="UniProtKB-KW"/>
</dbReference>
<dbReference type="AlphaFoldDB" id="A0A1T5CVR8"/>
<dbReference type="PANTHER" id="PTHR47406">
    <property type="entry name" value="COAGULATION FACTOR 5/8 TYPE, C-TERMINAL"/>
    <property type="match status" value="1"/>
</dbReference>
<dbReference type="InterPro" id="IPR008979">
    <property type="entry name" value="Galactose-bd-like_sf"/>
</dbReference>
<dbReference type="GO" id="GO:0005975">
    <property type="term" value="P:carbohydrate metabolic process"/>
    <property type="evidence" value="ECO:0007669"/>
    <property type="project" value="UniProtKB-ARBA"/>
</dbReference>
<protein>
    <submittedName>
        <fullName evidence="2">Glycosyl hydrolase family 67 N-terminus</fullName>
    </submittedName>
</protein>
<evidence type="ECO:0000256" key="1">
    <source>
        <dbReference type="ARBA" id="ARBA00022801"/>
    </source>
</evidence>
<dbReference type="PANTHER" id="PTHR47406:SF2">
    <property type="entry name" value="ALPHA GLUCURONIDASE N-TERMINAL DOMAIN-CONTAINING PROTEIN"/>
    <property type="match status" value="1"/>
</dbReference>
<keyword evidence="1 2" id="KW-0378">Hydrolase</keyword>
<dbReference type="InterPro" id="IPR029018">
    <property type="entry name" value="Hex-like_dom2"/>
</dbReference>
<dbReference type="SUPFAM" id="SSF55545">
    <property type="entry name" value="beta-N-acetylhexosaminidase-like domain"/>
    <property type="match status" value="1"/>
</dbReference>
<dbReference type="Pfam" id="PF16126">
    <property type="entry name" value="DUF4838"/>
    <property type="match status" value="1"/>
</dbReference>
<organism evidence="2 3">
    <name type="scientific">Daejeonella lutea</name>
    <dbReference type="NCBI Taxonomy" id="572036"/>
    <lineage>
        <taxon>Bacteria</taxon>
        <taxon>Pseudomonadati</taxon>
        <taxon>Bacteroidota</taxon>
        <taxon>Sphingobacteriia</taxon>
        <taxon>Sphingobacteriales</taxon>
        <taxon>Sphingobacteriaceae</taxon>
        <taxon>Daejeonella</taxon>
    </lineage>
</organism>
<sequence length="731" mass="82451">MRLTASSQLVLVSDARSSYKIVIPESATSFEQKASRVLQSYIKDISGASLPIVTDGNARADNELCIGKTNRGSGTEKLTNEGFVIKTRNTKLLIYGGDGKSVLYGVYHFLENYLDCRKFTAVLKFVPKKSSISLPAISDIQNPVLSFRSVYYPDQYDEEFRDWHKLHTLEDEFGLWGHTFFKLVSPNQYFKTKPEYFALVNGQRTDTQLCLSNPEVLSILTGNLRKLILEEPDKKLWSVSQNDGLGYCTCSKCEAIDKRYGGPQGSVINFANKVAAKFPDKTISTLAYLYSALPPVNLKPAANVSVMLSSISLDRAKPISSNPRAALFRNSVRSWSAITGTLMVWDYVVQYTNYQSPFPNLHYLDENMKFFADNNVRGIFVQGTEGSRGEFSALKTYLLAKASWAPKVDNKVHFEDFIKAYYGEAGQHILRYIDELNKELTKSGRLLDIYGDPVIEWNSWLSPERIDRYSDILDDASKAAGSRTPFAENVEAERLALEYAVIQQARFYGLERHGLFIRSGDEWSVRPGFKNKVQRFLEAAGRAGVKVLAEGGHTLDTYAKEWDGIFRQGPIIHEALGADVKAVIPFSVEYPGKGTKGLTDGSPGYNSFQYNYLGWYGTDMEVIIDLGKVMEVGSLSAGFLEDQRHWSFLPLNLSVEISVDDTNYHQAGSLNLAAPEEVYSTETHRYTINFSKKLQGRYVKLRARNLEELPKWRAFPNRKSWLFCDEIAVYK</sequence>
<proteinExistence type="predicted"/>
<accession>A0A1T5CVR8</accession>
<dbReference type="SUPFAM" id="SSF49785">
    <property type="entry name" value="Galactose-binding domain-like"/>
    <property type="match status" value="1"/>
</dbReference>
<dbReference type="Proteomes" id="UP000189981">
    <property type="component" value="Unassembled WGS sequence"/>
</dbReference>
<evidence type="ECO:0000313" key="3">
    <source>
        <dbReference type="Proteomes" id="UP000189981"/>
    </source>
</evidence>
<reference evidence="3" key="1">
    <citation type="submission" date="2017-02" db="EMBL/GenBank/DDBJ databases">
        <authorList>
            <person name="Varghese N."/>
            <person name="Submissions S."/>
        </authorList>
    </citation>
    <scope>NUCLEOTIDE SEQUENCE [LARGE SCALE GENOMIC DNA]</scope>
    <source>
        <strain evidence="3">DSM 22385</strain>
    </source>
</reference>
<dbReference type="Gene3D" id="3.30.379.10">
    <property type="entry name" value="Chitobiase/beta-hexosaminidase domain 2-like"/>
    <property type="match status" value="1"/>
</dbReference>